<evidence type="ECO:0000256" key="1">
    <source>
        <dbReference type="ARBA" id="ARBA00006080"/>
    </source>
</evidence>
<feature type="region of interest" description="Disordered" evidence="3">
    <location>
        <begin position="1"/>
        <end position="43"/>
    </location>
</feature>
<keyword evidence="2" id="KW-0813">Transport</keyword>
<dbReference type="Pfam" id="PF08700">
    <property type="entry name" value="VPS51_Exo84_N"/>
    <property type="match status" value="1"/>
</dbReference>
<comment type="subcellular location">
    <subcellularLocation>
        <location evidence="2">Golgi apparatus</location>
        <location evidence="2">trans-Golgi network</location>
    </subcellularLocation>
</comment>
<proteinExistence type="inferred from homology"/>
<dbReference type="GO" id="GO:0048193">
    <property type="term" value="P:Golgi vesicle transport"/>
    <property type="evidence" value="ECO:0007669"/>
    <property type="project" value="TreeGrafter"/>
</dbReference>
<dbReference type="EMBL" id="NBCO01000012">
    <property type="protein sequence ID" value="ORC89370.1"/>
    <property type="molecule type" value="Genomic_DNA"/>
</dbReference>
<comment type="similarity">
    <text evidence="1 2">Belongs to the VPS51 family.</text>
</comment>
<dbReference type="RefSeq" id="XP_028883436.1">
    <property type="nucleotide sequence ID" value="XM_029025120.1"/>
</dbReference>
<gene>
    <name evidence="4" type="ORF">TM35_000121450</name>
</gene>
<dbReference type="VEuPathDB" id="TriTrypDB:TM35_000121450"/>
<comment type="subunit">
    <text evidence="2">Component of the Golgi-associated retrograde protein (GARP) complex.</text>
</comment>
<feature type="compositionally biased region" description="Low complexity" evidence="3">
    <location>
        <begin position="29"/>
        <end position="43"/>
    </location>
</feature>
<accession>A0A1X0NYZ3</accession>
<dbReference type="GO" id="GO:0016020">
    <property type="term" value="C:membrane"/>
    <property type="evidence" value="ECO:0007669"/>
    <property type="project" value="TreeGrafter"/>
</dbReference>
<dbReference type="GO" id="GO:0032456">
    <property type="term" value="P:endocytic recycling"/>
    <property type="evidence" value="ECO:0007669"/>
    <property type="project" value="TreeGrafter"/>
</dbReference>
<dbReference type="GO" id="GO:0006869">
    <property type="term" value="P:lipid transport"/>
    <property type="evidence" value="ECO:0007669"/>
    <property type="project" value="UniProtKB-UniRule"/>
</dbReference>
<dbReference type="GO" id="GO:0000938">
    <property type="term" value="C:GARP complex"/>
    <property type="evidence" value="ECO:0007669"/>
    <property type="project" value="UniProtKB-UniRule"/>
</dbReference>
<evidence type="ECO:0000256" key="3">
    <source>
        <dbReference type="SAM" id="MobiDB-lite"/>
    </source>
</evidence>
<evidence type="ECO:0000256" key="2">
    <source>
        <dbReference type="RuleBase" id="RU368010"/>
    </source>
</evidence>
<dbReference type="InterPro" id="IPR014812">
    <property type="entry name" value="Vps51"/>
</dbReference>
<dbReference type="GO" id="GO:0015031">
    <property type="term" value="P:protein transport"/>
    <property type="evidence" value="ECO:0007669"/>
    <property type="project" value="UniProtKB-UniRule"/>
</dbReference>
<dbReference type="AlphaFoldDB" id="A0A1X0NYZ3"/>
<dbReference type="Proteomes" id="UP000192257">
    <property type="component" value="Unassembled WGS sequence"/>
</dbReference>
<dbReference type="GO" id="GO:1990745">
    <property type="term" value="C:EARP complex"/>
    <property type="evidence" value="ECO:0007669"/>
    <property type="project" value="TreeGrafter"/>
</dbReference>
<comment type="caution">
    <text evidence="4">The sequence shown here is derived from an EMBL/GenBank/DDBJ whole genome shotgun (WGS) entry which is preliminary data.</text>
</comment>
<keyword evidence="5" id="KW-1185">Reference proteome</keyword>
<keyword evidence="2" id="KW-0653">Protein transport</keyword>
<organism evidence="4 5">
    <name type="scientific">Trypanosoma theileri</name>
    <dbReference type="NCBI Taxonomy" id="67003"/>
    <lineage>
        <taxon>Eukaryota</taxon>
        <taxon>Discoba</taxon>
        <taxon>Euglenozoa</taxon>
        <taxon>Kinetoplastea</taxon>
        <taxon>Metakinetoplastina</taxon>
        <taxon>Trypanosomatida</taxon>
        <taxon>Trypanosomatidae</taxon>
        <taxon>Trypanosoma</taxon>
    </lineage>
</organism>
<sequence length="852" mass="94082">MSAGSTERRQRIRAQLREFYGDPAGGRVPSNPHNSQTSSNNTSATRVAVGAAATAAAPSGIPPEMDLDSEFFNVNRYITDLLRRESLKGLVETDTQLLRSVRHLDGELQELVYRNYAKFISATDTIREMRDNITEMDAKLQALSSNVENIDQVSKNISDKLQAHRSRIEDMISTNRMLRKVQFLVDLADTMRRLMDKKEYTTCVKYWVIGETFLEKYEHVPSIAKIHSECKLIAQQLYNNLHDMVFTASLDDPEAMDVIRGVVENMRLMRATSLFPKEEIIKKNIKGGVDASSSSSGGDEGKNKLSPFEIDILNTLMKNIGTSFATGVQGVNSAIRAAFAIPNFTSMDITERAKVLHDANLREALAELKSICALFYSNSERVYSLFNNESDTVASLRVIEEVQPVLIDIITLITNHLSELLIAVIESVAEDGESSMQIPSCIKNGYEVIFSALAKHLKYYSGTLKTLGVNYLDNAHSNQSRQYGVLVDQSVLEVFQRLLTVLDSKMTEGVMMNSTIVNCDVEKNENYKQLLYFALTRFAFSSAATSIDTIGITNLINTDTLKTVDVVGIQKHSAHIARSLAHRGVVLLGQLQLEWIAASSCPANAVDPTSTAAENYGVAPVLCSLIQQLGKIYTVLHDGVLLDTSTAKERPVNSMRGGSLLLTSTGGSGRSSGRVSSSKLTVNFTRQNDHTLQSSVDRIFLKQSQHSATLRTSPRLLRATSVMSAVVVYILKGLVEYVRQQTFTRQGFQTVQISCTFFLHVLTPASTAASSSSLSSTSAINKRDYSPSSFLGEDWMSECAEENISKTVSYLLNECCTCAYERCKEKSPLTSVVIDRLVKSALDKMKEKSTAA</sequence>
<dbReference type="GO" id="GO:0007030">
    <property type="term" value="P:Golgi organization"/>
    <property type="evidence" value="ECO:0007669"/>
    <property type="project" value="UniProtKB-UniRule"/>
</dbReference>
<evidence type="ECO:0000313" key="4">
    <source>
        <dbReference type="EMBL" id="ORC89370.1"/>
    </source>
</evidence>
<reference evidence="4 5" key="1">
    <citation type="submission" date="2017-03" db="EMBL/GenBank/DDBJ databases">
        <title>An alternative strategy for trypanosome survival in the mammalian bloodstream revealed through genome and transcriptome analysis of the ubiquitous bovine parasite Trypanosoma (Megatrypanum) theileri.</title>
        <authorList>
            <person name="Kelly S."/>
            <person name="Ivens A."/>
            <person name="Mott A."/>
            <person name="O'Neill E."/>
            <person name="Emms D."/>
            <person name="Macleod O."/>
            <person name="Voorheis P."/>
            <person name="Matthews J."/>
            <person name="Matthews K."/>
            <person name="Carrington M."/>
        </authorList>
    </citation>
    <scope>NUCLEOTIDE SEQUENCE [LARGE SCALE GENOMIC DNA]</scope>
    <source>
        <strain evidence="4">Edinburgh</strain>
    </source>
</reference>
<dbReference type="STRING" id="67003.A0A1X0NYZ3"/>
<evidence type="ECO:0000313" key="5">
    <source>
        <dbReference type="Proteomes" id="UP000192257"/>
    </source>
</evidence>
<name>A0A1X0NYZ3_9TRYP</name>
<keyword evidence="2" id="KW-0333">Golgi apparatus</keyword>
<dbReference type="GO" id="GO:0005829">
    <property type="term" value="C:cytosol"/>
    <property type="evidence" value="ECO:0007669"/>
    <property type="project" value="GOC"/>
</dbReference>
<dbReference type="PANTHER" id="PTHR15954:SF4">
    <property type="entry name" value="VACUOLAR PROTEIN SORTING-ASSOCIATED PROTEIN 51 HOMOLOG"/>
    <property type="match status" value="1"/>
</dbReference>
<keyword evidence="2" id="KW-0445">Lipid transport</keyword>
<dbReference type="GO" id="GO:0042147">
    <property type="term" value="P:retrograde transport, endosome to Golgi"/>
    <property type="evidence" value="ECO:0007669"/>
    <property type="project" value="UniProtKB-UniRule"/>
</dbReference>
<comment type="function">
    <text evidence="2">Acts as component of the GARP complex that is involved in retrograde transport from early and late endosomes to the trans-Golgi network (TGN).</text>
</comment>
<dbReference type="OrthoDB" id="203678at2759"/>
<dbReference type="GeneID" id="39984900"/>
<dbReference type="PANTHER" id="PTHR15954">
    <property type="entry name" value="VACUOLAR PROTEIN SORTING-ASSOCIATED PROTEIN 51 HOMOLOG"/>
    <property type="match status" value="1"/>
</dbReference>
<dbReference type="GO" id="GO:0007041">
    <property type="term" value="P:lysosomal transport"/>
    <property type="evidence" value="ECO:0007669"/>
    <property type="project" value="TreeGrafter"/>
</dbReference>
<protein>
    <recommendedName>
        <fullName evidence="2">Vacuolar protein sorting-associated protein 51 homolog</fullName>
    </recommendedName>
</protein>